<organism evidence="1 2">
    <name type="scientific">Microcystis aeruginosa NIES-2519</name>
    <dbReference type="NCBI Taxonomy" id="2303981"/>
    <lineage>
        <taxon>Bacteria</taxon>
        <taxon>Bacillati</taxon>
        <taxon>Cyanobacteriota</taxon>
        <taxon>Cyanophyceae</taxon>
        <taxon>Oscillatoriophycideae</taxon>
        <taxon>Chroococcales</taxon>
        <taxon>Microcystaceae</taxon>
        <taxon>Microcystis</taxon>
    </lineage>
</organism>
<reference evidence="1 2" key="1">
    <citation type="submission" date="2018-09" db="EMBL/GenBank/DDBJ databases">
        <title>Evolutionary history of phycoerythrin pigmentation in the water bloom-forming cyanobacterium Microcystis aeruginosa.</title>
        <authorList>
            <person name="Tanabe Y."/>
            <person name="Tanabe Y."/>
            <person name="Yamaguchi H."/>
        </authorList>
    </citation>
    <scope>NUCLEOTIDE SEQUENCE [LARGE SCALE GENOMIC DNA]</scope>
    <source>
        <strain evidence="1 2">NIES-2519</strain>
    </source>
</reference>
<dbReference type="EMBL" id="BHVO01000048">
    <property type="protein sequence ID" value="GCA71229.1"/>
    <property type="molecule type" value="Genomic_DNA"/>
</dbReference>
<dbReference type="Proteomes" id="UP000323569">
    <property type="component" value="Unassembled WGS sequence"/>
</dbReference>
<evidence type="ECO:0000313" key="1">
    <source>
        <dbReference type="EMBL" id="GCA71229.1"/>
    </source>
</evidence>
<dbReference type="AlphaFoldDB" id="A0A5A5R8V0"/>
<evidence type="ECO:0000313" key="2">
    <source>
        <dbReference type="Proteomes" id="UP000323569"/>
    </source>
</evidence>
<proteinExistence type="predicted"/>
<accession>A0A5A5R8V0</accession>
<name>A0A5A5R8V0_MICAE</name>
<sequence>MTPLKLTFDMPAHILEGLLNGTLERVGGVVRDASTKQVVMWLRDTATNTISTAGIPSFDPVTGVFNLVVEGVNAGVSINGFKAVNQRLDLMQGVLTLTSAASILNLGVSVISFTFMAHRLKELEKRLQKAQEFLIKIDRKIDLSFYANFRAALDLAINAFTMSKGDNRISSAVNAINRFLEAQHIYLDYADKELEQKSQIADEYLLTLCLAYIAEARCYLELEEFETAARRFEEGKIQIYTRIEKYVDTLLTSNPSMYLHPKLKGQIDLSRLTRIYQWKSPILDENSVFEIIRDDIGGKSLIDDGQINSWIESLPASIIEKSEIKKGFWGIESETRNAVIERLPIIMEDMESIIETNYRFEAYEVEVKALSKLGISFHEWLKLQPEENKSKNNNLMYIIPNEPLDLS</sequence>
<protein>
    <submittedName>
        <fullName evidence="1">Uncharacterized protein</fullName>
    </submittedName>
</protein>
<comment type="caution">
    <text evidence="1">The sequence shown here is derived from an EMBL/GenBank/DDBJ whole genome shotgun (WGS) entry which is preliminary data.</text>
</comment>
<dbReference type="RefSeq" id="WP_149979343.1">
    <property type="nucleotide sequence ID" value="NZ_BHVO01000048.1"/>
</dbReference>
<gene>
    <name evidence="1" type="ORF">MiYa_02768</name>
</gene>